<evidence type="ECO:0000256" key="5">
    <source>
        <dbReference type="ARBA" id="ARBA00022801"/>
    </source>
</evidence>
<evidence type="ECO:0000256" key="16">
    <source>
        <dbReference type="RuleBase" id="RU361153"/>
    </source>
</evidence>
<dbReference type="EC" id="3.2.1.58" evidence="14"/>
<evidence type="ECO:0000256" key="17">
    <source>
        <dbReference type="SAM" id="SignalP"/>
    </source>
</evidence>
<evidence type="ECO:0000256" key="12">
    <source>
        <dbReference type="ARBA" id="ARBA00036824"/>
    </source>
</evidence>
<dbReference type="HOGENOM" id="CLU_004624_5_0_1"/>
<keyword evidence="9" id="KW-0325">Glycoprotein</keyword>
<evidence type="ECO:0000256" key="11">
    <source>
        <dbReference type="ARBA" id="ARBA00023316"/>
    </source>
</evidence>
<dbReference type="InterPro" id="IPR050386">
    <property type="entry name" value="Glycosyl_hydrolase_5"/>
</dbReference>
<dbReference type="eggNOG" id="ENOG502RBRB">
    <property type="taxonomic scope" value="Eukaryota"/>
</dbReference>
<evidence type="ECO:0000256" key="2">
    <source>
        <dbReference type="ARBA" id="ARBA00005641"/>
    </source>
</evidence>
<proteinExistence type="inferred from homology"/>
<dbReference type="InParanoid" id="K3W954"/>
<keyword evidence="10 16" id="KW-0326">Glycosidase</keyword>
<evidence type="ECO:0000256" key="13">
    <source>
        <dbReference type="ARBA" id="ARBA00037126"/>
    </source>
</evidence>
<dbReference type="GO" id="GO:0005576">
    <property type="term" value="C:extracellular region"/>
    <property type="evidence" value="ECO:0007669"/>
    <property type="project" value="TreeGrafter"/>
</dbReference>
<evidence type="ECO:0000256" key="15">
    <source>
        <dbReference type="ARBA" id="ARBA00041260"/>
    </source>
</evidence>
<dbReference type="Pfam" id="PF00150">
    <property type="entry name" value="Cellulase"/>
    <property type="match status" value="1"/>
</dbReference>
<protein>
    <recommendedName>
        <fullName evidence="14">glucan 1,3-beta-glucosidase</fullName>
        <ecNumber evidence="14">3.2.1.58</ecNumber>
    </recommendedName>
    <alternativeName>
        <fullName evidence="15">Exo-1,3-beta-glucanase D</fullName>
    </alternativeName>
</protein>
<evidence type="ECO:0000313" key="20">
    <source>
        <dbReference type="Proteomes" id="UP000019132"/>
    </source>
</evidence>
<comment type="function">
    <text evidence="13">Glucosidase involved in the degradation of cellulosic biomass. Active on lichenan.</text>
</comment>
<evidence type="ECO:0000256" key="1">
    <source>
        <dbReference type="ARBA" id="ARBA00004401"/>
    </source>
</evidence>
<dbReference type="Gene3D" id="3.20.20.80">
    <property type="entry name" value="Glycosidases"/>
    <property type="match status" value="1"/>
</dbReference>
<keyword evidence="17" id="KW-0732">Signal</keyword>
<dbReference type="GO" id="GO:0009251">
    <property type="term" value="P:glucan catabolic process"/>
    <property type="evidence" value="ECO:0007669"/>
    <property type="project" value="TreeGrafter"/>
</dbReference>
<keyword evidence="20" id="KW-1185">Reference proteome</keyword>
<organism evidence="19 20">
    <name type="scientific">Globisporangium ultimum (strain ATCC 200006 / CBS 805.95 / DAOM BR144)</name>
    <name type="common">Pythium ultimum</name>
    <dbReference type="NCBI Taxonomy" id="431595"/>
    <lineage>
        <taxon>Eukaryota</taxon>
        <taxon>Sar</taxon>
        <taxon>Stramenopiles</taxon>
        <taxon>Oomycota</taxon>
        <taxon>Peronosporomycetes</taxon>
        <taxon>Pythiales</taxon>
        <taxon>Pythiaceae</taxon>
        <taxon>Globisporangium</taxon>
    </lineage>
</organism>
<evidence type="ECO:0000256" key="7">
    <source>
        <dbReference type="ARBA" id="ARBA00022989"/>
    </source>
</evidence>
<reference evidence="19" key="3">
    <citation type="submission" date="2015-02" db="UniProtKB">
        <authorList>
            <consortium name="EnsemblProtists"/>
        </authorList>
    </citation>
    <scope>IDENTIFICATION</scope>
    <source>
        <strain evidence="19">DAOM BR144</strain>
    </source>
</reference>
<sequence>MAFSSSVLRLIGALLLFVCGVHCEHVQYRLRRGEIPSRGVNLGSWLVAEHWMSYESPLWDGVPKDIALRGEYATMQFLGDTRGYAAFEKHRAMWITEADIKVIADAKLNLVRVPVGFWITNDYRPPSTDNIPPSRPQEQVYARGAMKYLDRLITKWSVKYNVAVMLSLHAHKGSQNGFDHSSLKDFGSAIWSNSQANVDNSVKFATFLANRYKNSPAFLGMNLMNEPHYPTNPETVKSYYTRTYNKIRATGNDCVLAVSPMLTEQGAGHMIDFMRWPAYYNVWHEFHKYYIWGLEGASENNIMDAVRSYRYDTIDAWQGNWLLVGEWCMDSTASAPFESQESFRAFGKAQLEGYNRAHSGWTFWSWRHSDELTKRSGWSMRQLLKDGDLVL</sequence>
<evidence type="ECO:0000256" key="14">
    <source>
        <dbReference type="ARBA" id="ARBA00038929"/>
    </source>
</evidence>
<comment type="subcellular location">
    <subcellularLocation>
        <location evidence="1">Cell membrane</location>
        <topology evidence="1">Single-pass type II membrane protein</topology>
    </subcellularLocation>
</comment>
<dbReference type="Proteomes" id="UP000019132">
    <property type="component" value="Unassembled WGS sequence"/>
</dbReference>
<dbReference type="GO" id="GO:0005886">
    <property type="term" value="C:plasma membrane"/>
    <property type="evidence" value="ECO:0007669"/>
    <property type="project" value="UniProtKB-SubCell"/>
</dbReference>
<evidence type="ECO:0000256" key="10">
    <source>
        <dbReference type="ARBA" id="ARBA00023295"/>
    </source>
</evidence>
<evidence type="ECO:0000313" key="19">
    <source>
        <dbReference type="EnsemblProtists" id="PYU1_T001495"/>
    </source>
</evidence>
<keyword evidence="6" id="KW-0735">Signal-anchor</keyword>
<feature type="chain" id="PRO_5003867735" description="glucan 1,3-beta-glucosidase" evidence="17">
    <location>
        <begin position="24"/>
        <end position="391"/>
    </location>
</feature>
<dbReference type="AlphaFoldDB" id="K3W954"/>
<evidence type="ECO:0000256" key="9">
    <source>
        <dbReference type="ARBA" id="ARBA00023180"/>
    </source>
</evidence>
<feature type="signal peptide" evidence="17">
    <location>
        <begin position="1"/>
        <end position="23"/>
    </location>
</feature>
<evidence type="ECO:0000256" key="4">
    <source>
        <dbReference type="ARBA" id="ARBA00022692"/>
    </source>
</evidence>
<dbReference type="EnsemblProtists" id="PYU1_T001495">
    <property type="protein sequence ID" value="PYU1_T001495"/>
    <property type="gene ID" value="PYU1_G001495"/>
</dbReference>
<keyword evidence="8" id="KW-0472">Membrane</keyword>
<dbReference type="FunFam" id="3.20.20.80:FF:000113">
    <property type="entry name" value="Glucan 1,3-beta-glucosidase"/>
    <property type="match status" value="1"/>
</dbReference>
<dbReference type="PROSITE" id="PS00659">
    <property type="entry name" value="GLYCOSYL_HYDROL_F5"/>
    <property type="match status" value="1"/>
</dbReference>
<dbReference type="VEuPathDB" id="FungiDB:PYU1_G001495"/>
<dbReference type="PANTHER" id="PTHR31297:SF34">
    <property type="entry name" value="GLUCAN 1,3-BETA-GLUCOSIDASE 2"/>
    <property type="match status" value="1"/>
</dbReference>
<evidence type="ECO:0000256" key="3">
    <source>
        <dbReference type="ARBA" id="ARBA00022475"/>
    </source>
</evidence>
<keyword evidence="7" id="KW-1133">Transmembrane helix</keyword>
<dbReference type="GO" id="GO:0004338">
    <property type="term" value="F:glucan exo-1,3-beta-glucosidase activity"/>
    <property type="evidence" value="ECO:0007669"/>
    <property type="project" value="UniProtKB-EC"/>
</dbReference>
<dbReference type="PANTHER" id="PTHR31297">
    <property type="entry name" value="GLUCAN ENDO-1,6-BETA-GLUCOSIDASE B"/>
    <property type="match status" value="1"/>
</dbReference>
<comment type="similarity">
    <text evidence="2 16">Belongs to the glycosyl hydrolase 5 (cellulase A) family.</text>
</comment>
<keyword evidence="3" id="KW-1003">Cell membrane</keyword>
<keyword evidence="5 16" id="KW-0378">Hydrolase</keyword>
<reference evidence="20" key="2">
    <citation type="submission" date="2010-04" db="EMBL/GenBank/DDBJ databases">
        <authorList>
            <person name="Buell R."/>
            <person name="Hamilton J."/>
            <person name="Hostetler J."/>
        </authorList>
    </citation>
    <scope>NUCLEOTIDE SEQUENCE [LARGE SCALE GENOMIC DNA]</scope>
    <source>
        <strain evidence="20">DAOM:BR144</strain>
    </source>
</reference>
<dbReference type="InterPro" id="IPR001547">
    <property type="entry name" value="Glyco_hydro_5"/>
</dbReference>
<evidence type="ECO:0000256" key="6">
    <source>
        <dbReference type="ARBA" id="ARBA00022968"/>
    </source>
</evidence>
<keyword evidence="4" id="KW-0812">Transmembrane</keyword>
<evidence type="ECO:0000256" key="8">
    <source>
        <dbReference type="ARBA" id="ARBA00023136"/>
    </source>
</evidence>
<dbReference type="SUPFAM" id="SSF51445">
    <property type="entry name" value="(Trans)glycosidases"/>
    <property type="match status" value="1"/>
</dbReference>
<reference evidence="20" key="1">
    <citation type="journal article" date="2010" name="Genome Biol.">
        <title>Genome sequence of the necrotrophic plant pathogen Pythium ultimum reveals original pathogenicity mechanisms and effector repertoire.</title>
        <authorList>
            <person name="Levesque C.A."/>
            <person name="Brouwer H."/>
            <person name="Cano L."/>
            <person name="Hamilton J.P."/>
            <person name="Holt C."/>
            <person name="Huitema E."/>
            <person name="Raffaele S."/>
            <person name="Robideau G.P."/>
            <person name="Thines M."/>
            <person name="Win J."/>
            <person name="Zerillo M.M."/>
            <person name="Beakes G.W."/>
            <person name="Boore J.L."/>
            <person name="Busam D."/>
            <person name="Dumas B."/>
            <person name="Ferriera S."/>
            <person name="Fuerstenberg S.I."/>
            <person name="Gachon C.M."/>
            <person name="Gaulin E."/>
            <person name="Govers F."/>
            <person name="Grenville-Briggs L."/>
            <person name="Horner N."/>
            <person name="Hostetler J."/>
            <person name="Jiang R.H."/>
            <person name="Johnson J."/>
            <person name="Krajaejun T."/>
            <person name="Lin H."/>
            <person name="Meijer H.J."/>
            <person name="Moore B."/>
            <person name="Morris P."/>
            <person name="Phuntmart V."/>
            <person name="Puiu D."/>
            <person name="Shetty J."/>
            <person name="Stajich J.E."/>
            <person name="Tripathy S."/>
            <person name="Wawra S."/>
            <person name="van West P."/>
            <person name="Whitty B.R."/>
            <person name="Coutinho P.M."/>
            <person name="Henrissat B."/>
            <person name="Martin F."/>
            <person name="Thomas P.D."/>
            <person name="Tyler B.M."/>
            <person name="De Vries R.P."/>
            <person name="Kamoun S."/>
            <person name="Yandell M."/>
            <person name="Tisserat N."/>
            <person name="Buell C.R."/>
        </authorList>
    </citation>
    <scope>NUCLEOTIDE SEQUENCE</scope>
    <source>
        <strain evidence="20">DAOM:BR144</strain>
    </source>
</reference>
<keyword evidence="11" id="KW-0961">Cell wall biogenesis/degradation</keyword>
<dbReference type="InterPro" id="IPR018087">
    <property type="entry name" value="Glyco_hydro_5_CS"/>
</dbReference>
<comment type="catalytic activity">
    <reaction evidence="12">
        <text>Successive hydrolysis of beta-D-glucose units from the non-reducing ends of (1-&gt;3)-beta-D-glucans, releasing alpha-glucose.</text>
        <dbReference type="EC" id="3.2.1.58"/>
    </reaction>
</comment>
<dbReference type="EMBL" id="GL376626">
    <property type="status" value="NOT_ANNOTATED_CDS"/>
    <property type="molecule type" value="Genomic_DNA"/>
</dbReference>
<dbReference type="OMA" id="YEKQAGW"/>
<name>K3W954_GLOUD</name>
<feature type="domain" description="Glycoside hydrolase family 5" evidence="18">
    <location>
        <begin position="93"/>
        <end position="368"/>
    </location>
</feature>
<evidence type="ECO:0000259" key="18">
    <source>
        <dbReference type="Pfam" id="PF00150"/>
    </source>
</evidence>
<dbReference type="GO" id="GO:0071555">
    <property type="term" value="P:cell wall organization"/>
    <property type="evidence" value="ECO:0007669"/>
    <property type="project" value="UniProtKB-KW"/>
</dbReference>
<dbReference type="GO" id="GO:0009986">
    <property type="term" value="C:cell surface"/>
    <property type="evidence" value="ECO:0007669"/>
    <property type="project" value="TreeGrafter"/>
</dbReference>
<dbReference type="InterPro" id="IPR017853">
    <property type="entry name" value="GH"/>
</dbReference>
<dbReference type="STRING" id="431595.K3W954"/>
<accession>K3W954</accession>